<dbReference type="Pfam" id="PF09808">
    <property type="entry name" value="SNAPC1"/>
    <property type="match status" value="2"/>
</dbReference>
<reference evidence="1" key="1">
    <citation type="submission" date="2017-07" db="EMBL/GenBank/DDBJ databases">
        <title>Taro Niue Genome Assembly and Annotation.</title>
        <authorList>
            <person name="Atibalentja N."/>
            <person name="Keating K."/>
            <person name="Fields C.J."/>
        </authorList>
    </citation>
    <scope>NUCLEOTIDE SEQUENCE</scope>
    <source>
        <strain evidence="1">Niue_2</strain>
        <tissue evidence="1">Leaf</tissue>
    </source>
</reference>
<dbReference type="PANTHER" id="PTHR15131">
    <property type="entry name" value="SMALL NUCLEAR RNA ACTIVATING COMPLEX, POLYPEPTIDE 1"/>
    <property type="match status" value="1"/>
</dbReference>
<dbReference type="AlphaFoldDB" id="A0A843TWD5"/>
<dbReference type="GO" id="GO:0042795">
    <property type="term" value="P:snRNA transcription by RNA polymerase II"/>
    <property type="evidence" value="ECO:0007669"/>
    <property type="project" value="TreeGrafter"/>
</dbReference>
<dbReference type="Proteomes" id="UP000652761">
    <property type="component" value="Unassembled WGS sequence"/>
</dbReference>
<sequence>MNVEMTVSVPVFVTDKCQKPVSVSDTILDACFIDLRSRRTSGLRTAFPETSKLCGFSPALSSRSAQPLLNLGGGLGEAARQATAERGGGDVVNNHKDSILKLLLSVMVGTLYQRAFKRDVDELLCEFAQCGSIFFAAFKKVWLSRKFSYIYEGRPTTNSSVFMQGLYAHCIGELKRLKELVIDAKKDTVDVVVALVKRMLDRCMFLFGSVDSVDGSLNQRVEEAKTLQSKLVQMAYEKLLANSRIEDYLHMDIGAELNIEGFKKMKSEYARAKELAVKEAAETVDIGDIKRIVESRDQVGEKLKVLVESWDDQKEDFRKQVGMVCGNEIVAADDFDDELELLLSKMPAGRLQYLAEGTSGRIMVSWNEHVVQKI</sequence>
<dbReference type="OrthoDB" id="20127at2759"/>
<dbReference type="GO" id="GO:0019185">
    <property type="term" value="C:snRNA-activating protein complex"/>
    <property type="evidence" value="ECO:0007669"/>
    <property type="project" value="TreeGrafter"/>
</dbReference>
<dbReference type="EMBL" id="NMUH01000328">
    <property type="protein sequence ID" value="MQL77042.1"/>
    <property type="molecule type" value="Genomic_DNA"/>
</dbReference>
<comment type="caution">
    <text evidence="1">The sequence shown here is derived from an EMBL/GenBank/DDBJ whole genome shotgun (WGS) entry which is preliminary data.</text>
</comment>
<name>A0A843TWD5_COLES</name>
<protein>
    <submittedName>
        <fullName evidence="1">Uncharacterized protein</fullName>
    </submittedName>
</protein>
<accession>A0A843TWD5</accession>
<proteinExistence type="predicted"/>
<evidence type="ECO:0000313" key="2">
    <source>
        <dbReference type="Proteomes" id="UP000652761"/>
    </source>
</evidence>
<evidence type="ECO:0000313" key="1">
    <source>
        <dbReference type="EMBL" id="MQL77042.1"/>
    </source>
</evidence>
<organism evidence="1 2">
    <name type="scientific">Colocasia esculenta</name>
    <name type="common">Wild taro</name>
    <name type="synonym">Arum esculentum</name>
    <dbReference type="NCBI Taxonomy" id="4460"/>
    <lineage>
        <taxon>Eukaryota</taxon>
        <taxon>Viridiplantae</taxon>
        <taxon>Streptophyta</taxon>
        <taxon>Embryophyta</taxon>
        <taxon>Tracheophyta</taxon>
        <taxon>Spermatophyta</taxon>
        <taxon>Magnoliopsida</taxon>
        <taxon>Liliopsida</taxon>
        <taxon>Araceae</taxon>
        <taxon>Aroideae</taxon>
        <taxon>Colocasieae</taxon>
        <taxon>Colocasia</taxon>
    </lineage>
</organism>
<gene>
    <name evidence="1" type="ORF">Taro_009448</name>
</gene>
<dbReference type="GO" id="GO:0042796">
    <property type="term" value="P:snRNA transcription by RNA polymerase III"/>
    <property type="evidence" value="ECO:0007669"/>
    <property type="project" value="TreeGrafter"/>
</dbReference>
<dbReference type="InterPro" id="IPR019188">
    <property type="entry name" value="SNAPC1"/>
</dbReference>
<dbReference type="PANTHER" id="PTHR15131:SF3">
    <property type="entry name" value="SNRNA-ACTIVATING PROTEIN COMPLEX SUBUNIT 1"/>
    <property type="match status" value="1"/>
</dbReference>
<keyword evidence="2" id="KW-1185">Reference proteome</keyword>
<dbReference type="GO" id="GO:0043565">
    <property type="term" value="F:sequence-specific DNA binding"/>
    <property type="evidence" value="ECO:0007669"/>
    <property type="project" value="TreeGrafter"/>
</dbReference>